<reference evidence="4 5" key="1">
    <citation type="journal article" date="2019" name="Microorganisms">
        <title>Genome Insights into the Novel Species Microvirga brassicacearum, a Rapeseed Endophyte with Biotechnological Potential.</title>
        <authorList>
            <person name="Jimenez-Gomez A."/>
            <person name="Saati-Santamaria Z."/>
            <person name="Igual J.M."/>
            <person name="Rivas R."/>
            <person name="Mateos P.F."/>
            <person name="Garcia-Fraile P."/>
        </authorList>
    </citation>
    <scope>NUCLEOTIDE SEQUENCE [LARGE SCALE GENOMIC DNA]</scope>
    <source>
        <strain evidence="4 5">CDVBN77</strain>
    </source>
</reference>
<evidence type="ECO:0000313" key="4">
    <source>
        <dbReference type="EMBL" id="KAB0268667.1"/>
    </source>
</evidence>
<evidence type="ECO:0000256" key="3">
    <source>
        <dbReference type="SAM" id="SignalP"/>
    </source>
</evidence>
<organism evidence="4 5">
    <name type="scientific">Microvirga brassicacearum</name>
    <dbReference type="NCBI Taxonomy" id="2580413"/>
    <lineage>
        <taxon>Bacteria</taxon>
        <taxon>Pseudomonadati</taxon>
        <taxon>Pseudomonadota</taxon>
        <taxon>Alphaproteobacteria</taxon>
        <taxon>Hyphomicrobiales</taxon>
        <taxon>Methylobacteriaceae</taxon>
        <taxon>Microvirga</taxon>
    </lineage>
</organism>
<proteinExistence type="predicted"/>
<dbReference type="AlphaFoldDB" id="A0A5N3PG03"/>
<evidence type="ECO:0000256" key="1">
    <source>
        <dbReference type="ARBA" id="ARBA00022729"/>
    </source>
</evidence>
<keyword evidence="1 3" id="KW-0732">Signal</keyword>
<dbReference type="EMBL" id="VCMV01000004">
    <property type="protein sequence ID" value="KAB0268667.1"/>
    <property type="molecule type" value="Genomic_DNA"/>
</dbReference>
<dbReference type="OrthoDB" id="9769567at2"/>
<dbReference type="Pfam" id="PF13416">
    <property type="entry name" value="SBP_bac_8"/>
    <property type="match status" value="1"/>
</dbReference>
<keyword evidence="5" id="KW-1185">Reference proteome</keyword>
<comment type="caution">
    <text evidence="4">The sequence shown here is derived from an EMBL/GenBank/DDBJ whole genome shotgun (WGS) entry which is preliminary data.</text>
</comment>
<dbReference type="InterPro" id="IPR006059">
    <property type="entry name" value="SBP"/>
</dbReference>
<dbReference type="Gene3D" id="3.40.190.10">
    <property type="entry name" value="Periplasmic binding protein-like II"/>
    <property type="match status" value="2"/>
</dbReference>
<dbReference type="SUPFAM" id="SSF53850">
    <property type="entry name" value="Periplasmic binding protein-like II"/>
    <property type="match status" value="1"/>
</dbReference>
<dbReference type="PANTHER" id="PTHR30006:SF24">
    <property type="entry name" value="SLL0237 PROTEIN"/>
    <property type="match status" value="1"/>
</dbReference>
<accession>A0A5N3PG03</accession>
<feature type="chain" id="PRO_5024356145" evidence="3">
    <location>
        <begin position="22"/>
        <end position="323"/>
    </location>
</feature>
<name>A0A5N3PG03_9HYPH</name>
<keyword evidence="2" id="KW-0574">Periplasm</keyword>
<feature type="signal peptide" evidence="3">
    <location>
        <begin position="1"/>
        <end position="21"/>
    </location>
</feature>
<dbReference type="InterPro" id="IPR026045">
    <property type="entry name" value="Ferric-bd"/>
</dbReference>
<protein>
    <submittedName>
        <fullName evidence="4">Extracellular solute-binding protein</fullName>
    </submittedName>
</protein>
<dbReference type="PANTHER" id="PTHR30006">
    <property type="entry name" value="THIAMINE-BINDING PERIPLASMIC PROTEIN-RELATED"/>
    <property type="match status" value="1"/>
</dbReference>
<dbReference type="Proteomes" id="UP000325684">
    <property type="component" value="Unassembled WGS sequence"/>
</dbReference>
<sequence length="323" mass="34464">MLKAGLTAGVLLASMSVAAMAQDKSVVVYTAHKASIVDALVPKFEKETGIKVDVVKAGSGDIIKRVKAESSAPKADVIWSIGGEQLEDNKDLLATYKPKDDAALLPAYKVSPEWIPYTGILLVMAVNKKDLKPAEYPKTWAELGDAKWKGKISAARADTSGSSFQQLATVLIAHGDKGWEVNNKILANTNLSDSSGAVPRYVNDGEALVGLTLEDNALDYVKGGGNVAIVYPADGSSTVADGVALVKGAPHADNAKIFIDWLLSKPVQEQLVSDIGRRSVRNDVTGAGLKPLSEVKLVEYDIKKVAQNRADWIAKWKAALQSR</sequence>
<dbReference type="PIRSF" id="PIRSF002825">
    <property type="entry name" value="CfbpA"/>
    <property type="match status" value="1"/>
</dbReference>
<evidence type="ECO:0000256" key="2">
    <source>
        <dbReference type="ARBA" id="ARBA00022764"/>
    </source>
</evidence>
<evidence type="ECO:0000313" key="5">
    <source>
        <dbReference type="Proteomes" id="UP000325684"/>
    </source>
</evidence>
<gene>
    <name evidence="4" type="ORF">FEZ63_04285</name>
</gene>
<dbReference type="RefSeq" id="WP_150942403.1">
    <property type="nucleotide sequence ID" value="NZ_VCMV01000004.1"/>
</dbReference>